<dbReference type="RefSeq" id="WP_162273150.1">
    <property type="nucleotide sequence ID" value="NZ_LWSK01000001.1"/>
</dbReference>
<sequence length="57" mass="6530">MSESSDSIDDLIVVPTDAEIEKSSRENSELSQQITREIDAERMLHQRNLERAQKDQG</sequence>
<dbReference type="EMBL" id="VRLW01000001">
    <property type="protein sequence ID" value="KAA1258598.1"/>
    <property type="molecule type" value="Genomic_DNA"/>
</dbReference>
<comment type="caution">
    <text evidence="1">The sequence shown here is derived from an EMBL/GenBank/DDBJ whole genome shotgun (WGS) entry which is preliminary data.</text>
</comment>
<keyword evidence="2" id="KW-1185">Reference proteome</keyword>
<dbReference type="Proteomes" id="UP000322699">
    <property type="component" value="Unassembled WGS sequence"/>
</dbReference>
<evidence type="ECO:0000313" key="1">
    <source>
        <dbReference type="EMBL" id="KAA1258598.1"/>
    </source>
</evidence>
<accession>A0A5B1CBQ3</accession>
<evidence type="ECO:0000313" key="2">
    <source>
        <dbReference type="Proteomes" id="UP000322699"/>
    </source>
</evidence>
<organism evidence="1 2">
    <name type="scientific">Rubripirellula obstinata</name>
    <dbReference type="NCBI Taxonomy" id="406547"/>
    <lineage>
        <taxon>Bacteria</taxon>
        <taxon>Pseudomonadati</taxon>
        <taxon>Planctomycetota</taxon>
        <taxon>Planctomycetia</taxon>
        <taxon>Pirellulales</taxon>
        <taxon>Pirellulaceae</taxon>
        <taxon>Rubripirellula</taxon>
    </lineage>
</organism>
<name>A0A5B1CBQ3_9BACT</name>
<protein>
    <submittedName>
        <fullName evidence="1">Uncharacterized protein</fullName>
    </submittedName>
</protein>
<dbReference type="AlphaFoldDB" id="A0A5B1CBQ3"/>
<reference evidence="1 2" key="1">
    <citation type="submission" date="2019-08" db="EMBL/GenBank/DDBJ databases">
        <title>Deep-cultivation of Planctomycetes and their phenomic and genomic characterization uncovers novel biology.</title>
        <authorList>
            <person name="Wiegand S."/>
            <person name="Jogler M."/>
            <person name="Boedeker C."/>
            <person name="Pinto D."/>
            <person name="Vollmers J."/>
            <person name="Rivas-Marin E."/>
            <person name="Kohn T."/>
            <person name="Peeters S.H."/>
            <person name="Heuer A."/>
            <person name="Rast P."/>
            <person name="Oberbeckmann S."/>
            <person name="Bunk B."/>
            <person name="Jeske O."/>
            <person name="Meyerdierks A."/>
            <person name="Storesund J.E."/>
            <person name="Kallscheuer N."/>
            <person name="Luecker S."/>
            <person name="Lage O.M."/>
            <person name="Pohl T."/>
            <person name="Merkel B.J."/>
            <person name="Hornburger P."/>
            <person name="Mueller R.-W."/>
            <person name="Bruemmer F."/>
            <person name="Labrenz M."/>
            <person name="Spormann A.M."/>
            <person name="Op Den Camp H."/>
            <person name="Overmann J."/>
            <person name="Amann R."/>
            <person name="Jetten M.S.M."/>
            <person name="Mascher T."/>
            <person name="Medema M.H."/>
            <person name="Devos D.P."/>
            <person name="Kaster A.-K."/>
            <person name="Ovreas L."/>
            <person name="Rohde M."/>
            <person name="Galperin M.Y."/>
            <person name="Jogler C."/>
        </authorList>
    </citation>
    <scope>NUCLEOTIDE SEQUENCE [LARGE SCALE GENOMIC DNA]</scope>
    <source>
        <strain evidence="1 2">LF1</strain>
    </source>
</reference>
<gene>
    <name evidence="1" type="ORF">LF1_11200</name>
</gene>
<proteinExistence type="predicted"/>